<dbReference type="InterPro" id="IPR014718">
    <property type="entry name" value="GH-type_carb-bd"/>
</dbReference>
<keyword evidence="13" id="KW-1185">Reference proteome</keyword>
<dbReference type="RefSeq" id="WP_343909686.1">
    <property type="nucleotide sequence ID" value="NZ_BAAAGE010000001.1"/>
</dbReference>
<evidence type="ECO:0000256" key="6">
    <source>
        <dbReference type="ARBA" id="ARBA00013185"/>
    </source>
</evidence>
<dbReference type="InterPro" id="IPR008183">
    <property type="entry name" value="Aldose_1/G6P_1-epimerase"/>
</dbReference>
<evidence type="ECO:0000256" key="9">
    <source>
        <dbReference type="ARBA" id="ARBA00023235"/>
    </source>
</evidence>
<dbReference type="PROSITE" id="PS00545">
    <property type="entry name" value="ALDOSE_1_EPIMERASE"/>
    <property type="match status" value="1"/>
</dbReference>
<dbReference type="Proteomes" id="UP001501758">
    <property type="component" value="Unassembled WGS sequence"/>
</dbReference>
<evidence type="ECO:0000256" key="11">
    <source>
        <dbReference type="PIRNR" id="PIRNR005096"/>
    </source>
</evidence>
<dbReference type="SUPFAM" id="SSF74650">
    <property type="entry name" value="Galactose mutarotase-like"/>
    <property type="match status" value="1"/>
</dbReference>
<comment type="similarity">
    <text evidence="4 11">Belongs to the aldose epimerase family.</text>
</comment>
<evidence type="ECO:0000256" key="4">
    <source>
        <dbReference type="ARBA" id="ARBA00006206"/>
    </source>
</evidence>
<keyword evidence="9 11" id="KW-0413">Isomerase</keyword>
<dbReference type="CDD" id="cd09019">
    <property type="entry name" value="galactose_mutarotase_like"/>
    <property type="match status" value="1"/>
</dbReference>
<evidence type="ECO:0000256" key="2">
    <source>
        <dbReference type="ARBA" id="ARBA00001913"/>
    </source>
</evidence>
<dbReference type="PIRSF" id="PIRSF005096">
    <property type="entry name" value="GALM"/>
    <property type="match status" value="1"/>
</dbReference>
<dbReference type="InterPro" id="IPR011013">
    <property type="entry name" value="Gal_mutarotase_sf_dom"/>
</dbReference>
<comment type="catalytic activity">
    <reaction evidence="1 11">
        <text>alpha-D-glucose = beta-D-glucose</text>
        <dbReference type="Rhea" id="RHEA:10264"/>
        <dbReference type="ChEBI" id="CHEBI:15903"/>
        <dbReference type="ChEBI" id="CHEBI:17925"/>
        <dbReference type="EC" id="5.1.3.3"/>
    </reaction>
</comment>
<dbReference type="EMBL" id="BAAAGE010000001">
    <property type="protein sequence ID" value="GAA0712196.1"/>
    <property type="molecule type" value="Genomic_DNA"/>
</dbReference>
<dbReference type="InterPro" id="IPR018052">
    <property type="entry name" value="Ald1_epimerase_CS"/>
</dbReference>
<accession>A0ABN1IFS9</accession>
<dbReference type="InterPro" id="IPR047215">
    <property type="entry name" value="Galactose_mutarotase-like"/>
</dbReference>
<keyword evidence="8" id="KW-0106">Calcium</keyword>
<dbReference type="Pfam" id="PF01263">
    <property type="entry name" value="Aldose_epim"/>
    <property type="match status" value="1"/>
</dbReference>
<dbReference type="InterPro" id="IPR015443">
    <property type="entry name" value="Aldose_1-epimerase"/>
</dbReference>
<comment type="cofactor">
    <cofactor evidence="2">
        <name>Ca(2+)</name>
        <dbReference type="ChEBI" id="CHEBI:29108"/>
    </cofactor>
</comment>
<dbReference type="PANTHER" id="PTHR10091">
    <property type="entry name" value="ALDOSE-1-EPIMERASE"/>
    <property type="match status" value="1"/>
</dbReference>
<organism evidence="12 13">
    <name type="scientific">Aquimarina litoralis</name>
    <dbReference type="NCBI Taxonomy" id="584605"/>
    <lineage>
        <taxon>Bacteria</taxon>
        <taxon>Pseudomonadati</taxon>
        <taxon>Bacteroidota</taxon>
        <taxon>Flavobacteriia</taxon>
        <taxon>Flavobacteriales</taxon>
        <taxon>Flavobacteriaceae</taxon>
        <taxon>Aquimarina</taxon>
    </lineage>
</organism>
<protein>
    <recommendedName>
        <fullName evidence="7 11">Aldose 1-epimerase</fullName>
        <ecNumber evidence="6 11">5.1.3.3</ecNumber>
    </recommendedName>
</protein>
<comment type="pathway">
    <text evidence="3 11">Carbohydrate metabolism; hexose metabolism.</text>
</comment>
<dbReference type="Gene3D" id="2.70.98.10">
    <property type="match status" value="1"/>
</dbReference>
<evidence type="ECO:0000256" key="7">
    <source>
        <dbReference type="ARBA" id="ARBA00014165"/>
    </source>
</evidence>
<dbReference type="NCBIfam" id="NF008277">
    <property type="entry name" value="PRK11055.1"/>
    <property type="match status" value="1"/>
</dbReference>
<dbReference type="EC" id="5.1.3.3" evidence="6 11"/>
<keyword evidence="10 11" id="KW-0119">Carbohydrate metabolism</keyword>
<evidence type="ECO:0000256" key="5">
    <source>
        <dbReference type="ARBA" id="ARBA00011245"/>
    </source>
</evidence>
<reference evidence="12 13" key="1">
    <citation type="journal article" date="2019" name="Int. J. Syst. Evol. Microbiol.">
        <title>The Global Catalogue of Microorganisms (GCM) 10K type strain sequencing project: providing services to taxonomists for standard genome sequencing and annotation.</title>
        <authorList>
            <consortium name="The Broad Institute Genomics Platform"/>
            <consortium name="The Broad Institute Genome Sequencing Center for Infectious Disease"/>
            <person name="Wu L."/>
            <person name="Ma J."/>
        </authorList>
    </citation>
    <scope>NUCLEOTIDE SEQUENCE [LARGE SCALE GENOMIC DNA]</scope>
    <source>
        <strain evidence="12 13">JCM 15974</strain>
    </source>
</reference>
<evidence type="ECO:0000313" key="12">
    <source>
        <dbReference type="EMBL" id="GAA0712196.1"/>
    </source>
</evidence>
<comment type="caution">
    <text evidence="12">The sequence shown here is derived from an EMBL/GenBank/DDBJ whole genome shotgun (WGS) entry which is preliminary data.</text>
</comment>
<evidence type="ECO:0000256" key="8">
    <source>
        <dbReference type="ARBA" id="ARBA00022837"/>
    </source>
</evidence>
<evidence type="ECO:0000256" key="10">
    <source>
        <dbReference type="ARBA" id="ARBA00023277"/>
    </source>
</evidence>
<comment type="subunit">
    <text evidence="5">Monomer.</text>
</comment>
<name>A0ABN1IFS9_9FLAO</name>
<dbReference type="PANTHER" id="PTHR10091:SF0">
    <property type="entry name" value="GALACTOSE MUTAROTASE"/>
    <property type="match status" value="1"/>
</dbReference>
<evidence type="ECO:0000256" key="3">
    <source>
        <dbReference type="ARBA" id="ARBA00005028"/>
    </source>
</evidence>
<gene>
    <name evidence="12" type="ORF">GCM10009430_02350</name>
</gene>
<proteinExistence type="inferred from homology"/>
<evidence type="ECO:0000256" key="1">
    <source>
        <dbReference type="ARBA" id="ARBA00001614"/>
    </source>
</evidence>
<sequence>MKVEKTNFGNIESDQVFLYELSNDNGVVVKVSNYGATITAILTPDNQGNSREITCGFENIDGYFSEEYKNNAPYFGGTVGRCASRIHEGKFTLEGKEYSLVGNDRGNHLHGGTQGFDRKIWTVEGYDNMKDEVTVIMSLKSPDMEEGYPGNVNVKVRFTLTNENELIISYKANTDKATPISLTNHSYFNLSGFEETVHNHKVTIHSDAFLEGDEKGVAQGGVIEVNGRPEDFRNVKFFKEALDHMETGFDHYFLFPKDFELRKVASFEHAETGRTMEVLTTEPGMLFYSGYFTSDALKRETGDQYGQYKAFCCETHRYPNGVNLENAPKTITYPEEPFTSTTIFRFSTIK</sequence>
<evidence type="ECO:0000313" key="13">
    <source>
        <dbReference type="Proteomes" id="UP001501758"/>
    </source>
</evidence>